<reference evidence="6" key="1">
    <citation type="journal article" date="2019" name="Int. J. Syst. Evol. Microbiol.">
        <title>The Global Catalogue of Microorganisms (GCM) 10K type strain sequencing project: providing services to taxonomists for standard genome sequencing and annotation.</title>
        <authorList>
            <consortium name="The Broad Institute Genomics Platform"/>
            <consortium name="The Broad Institute Genome Sequencing Center for Infectious Disease"/>
            <person name="Wu L."/>
            <person name="Ma J."/>
        </authorList>
    </citation>
    <scope>NUCLEOTIDE SEQUENCE [LARGE SCALE GENOMIC DNA]</scope>
    <source>
        <strain evidence="6">JCM 16548</strain>
    </source>
</reference>
<dbReference type="Proteomes" id="UP001500051">
    <property type="component" value="Unassembled WGS sequence"/>
</dbReference>
<dbReference type="InterPro" id="IPR009057">
    <property type="entry name" value="Homeodomain-like_sf"/>
</dbReference>
<keyword evidence="2" id="KW-0238">DNA-binding</keyword>
<accession>A0ABP7CJ80</accession>
<dbReference type="InterPro" id="IPR004111">
    <property type="entry name" value="Repressor_TetR_C"/>
</dbReference>
<dbReference type="RefSeq" id="WP_344810238.1">
    <property type="nucleotide sequence ID" value="NZ_BAAAYX010000002.1"/>
</dbReference>
<protein>
    <recommendedName>
        <fullName evidence="4">Tetracycline repressor TetR C-terminal domain-containing protein</fullName>
    </recommendedName>
</protein>
<keyword evidence="3" id="KW-0804">Transcription</keyword>
<keyword evidence="1" id="KW-0805">Transcription regulation</keyword>
<dbReference type="Gene3D" id="1.10.357.10">
    <property type="entry name" value="Tetracycline Repressor, domain 2"/>
    <property type="match status" value="1"/>
</dbReference>
<dbReference type="SUPFAM" id="SSF48498">
    <property type="entry name" value="Tetracyclin repressor-like, C-terminal domain"/>
    <property type="match status" value="1"/>
</dbReference>
<dbReference type="InterPro" id="IPR050109">
    <property type="entry name" value="HTH-type_TetR-like_transc_reg"/>
</dbReference>
<dbReference type="Pfam" id="PF02909">
    <property type="entry name" value="TetR_C_1"/>
    <property type="match status" value="1"/>
</dbReference>
<evidence type="ECO:0000313" key="6">
    <source>
        <dbReference type="Proteomes" id="UP001500051"/>
    </source>
</evidence>
<dbReference type="PANTHER" id="PTHR30055:SF151">
    <property type="entry name" value="TRANSCRIPTIONAL REGULATORY PROTEIN"/>
    <property type="match status" value="1"/>
</dbReference>
<sequence length="200" mass="21628">MARPHRPILSRELIIATALDLIDRTGRFTLPELAQRLGVSVSSLYHHIEGRASIVEGIRGLLAATMTPPTEPDWQDAVVHWATSYRDSFAAHPAAIPLLVGQTVSDPSTLAQYDQLAKVLQDRAGLTGADLIVAITMLDTLCLGAALDLGAPSEVWAARDQDSALTRSLAGTSHEELSRTAFDRQLRLIVADLARHVRPA</sequence>
<name>A0ABP7CJ80_9ACTN</name>
<evidence type="ECO:0000256" key="2">
    <source>
        <dbReference type="ARBA" id="ARBA00023125"/>
    </source>
</evidence>
<evidence type="ECO:0000259" key="4">
    <source>
        <dbReference type="Pfam" id="PF02909"/>
    </source>
</evidence>
<organism evidence="5 6">
    <name type="scientific">Microlunatus aurantiacus</name>
    <dbReference type="NCBI Taxonomy" id="446786"/>
    <lineage>
        <taxon>Bacteria</taxon>
        <taxon>Bacillati</taxon>
        <taxon>Actinomycetota</taxon>
        <taxon>Actinomycetes</taxon>
        <taxon>Propionibacteriales</taxon>
        <taxon>Propionibacteriaceae</taxon>
        <taxon>Microlunatus</taxon>
    </lineage>
</organism>
<feature type="domain" description="Tetracycline repressor TetR C-terminal" evidence="4">
    <location>
        <begin position="69"/>
        <end position="159"/>
    </location>
</feature>
<proteinExistence type="predicted"/>
<dbReference type="EMBL" id="BAAAYX010000002">
    <property type="protein sequence ID" value="GAA3689606.1"/>
    <property type="molecule type" value="Genomic_DNA"/>
</dbReference>
<dbReference type="InterPro" id="IPR036271">
    <property type="entry name" value="Tet_transcr_reg_TetR-rel_C_sf"/>
</dbReference>
<gene>
    <name evidence="5" type="ORF">GCM10022204_00300</name>
</gene>
<dbReference type="PANTHER" id="PTHR30055">
    <property type="entry name" value="HTH-TYPE TRANSCRIPTIONAL REGULATOR RUTR"/>
    <property type="match status" value="1"/>
</dbReference>
<evidence type="ECO:0000256" key="3">
    <source>
        <dbReference type="ARBA" id="ARBA00023163"/>
    </source>
</evidence>
<evidence type="ECO:0000313" key="5">
    <source>
        <dbReference type="EMBL" id="GAA3689606.1"/>
    </source>
</evidence>
<dbReference type="SUPFAM" id="SSF46689">
    <property type="entry name" value="Homeodomain-like"/>
    <property type="match status" value="1"/>
</dbReference>
<evidence type="ECO:0000256" key="1">
    <source>
        <dbReference type="ARBA" id="ARBA00023015"/>
    </source>
</evidence>
<keyword evidence="6" id="KW-1185">Reference proteome</keyword>
<comment type="caution">
    <text evidence="5">The sequence shown here is derived from an EMBL/GenBank/DDBJ whole genome shotgun (WGS) entry which is preliminary data.</text>
</comment>